<feature type="compositionally biased region" description="Polar residues" evidence="1">
    <location>
        <begin position="506"/>
        <end position="517"/>
    </location>
</feature>
<sequence length="820" mass="91431">MYDSLISAIKKSKICPRMVFKKLSDITQEDSALRPDLAGFNATNGEPSDNANIWSSMQLCIDNCAEDAFDVAYDPNDREGLRVSEEGNTKFLGRMIHYAREQMSHQHRVFMFSLHIVHDSARIIRWDRMGAIVTEAFNFVLHPQILAEFLFRFSLLGPEGRGLDSSAELAGSEECHEFAEAVANYLDSFGERKPPHFDATLDASYPTYKIHIVESGSGAIRNTLVAIRGAYRDAQTLHRDISMANIMLDSNMNGFLNDWDRAIRLSASEADRATRTGTWRFLSIEQLGSKNKIHEIHDDLESCFWVFLYAALHHFRHLPAPFDMSIFEDVRDRKRSDGTTHTVGGIAKAAALVIGAVRNLSFDCRPLTEAIHHVSLIFEDLYTSRVGSGFRGDIAMEFQAAHAKIRADTEDPSPLIKFLDTVLDRDDWPQEDDALVDLYPPLKASYPLDEDENSYSAQDSPYIDHNHPPSPAAISDNVRGVCGTQPVVVEDQLGYIKRGAVRSRSHPASSEVNTNTEHPPPPALTSGETVGSDPRACELLIRIGKQPAPESVSYGADEPKVKTPQDGEEEGSQAKKHYAYACNDIETPCKGHEVAAAPSEPKMYGPLINAINTHRLCQGVTFKDISGRAQSGTKLKPDIGGFEGNEMQLYIELKPSERQDAFHDSHNPDDRIEKQTDESSKHRGQIIHYAAEQMAVQHRVSLLTISMTGRIARFIRWDRSGAIVTKAFDYVDSPHLLAEFLIRFSRLNAAQRGFDTTVTPADQHEIASLSSALERYADLFGKRLPTQLEEDQAGQQRAYKIPAIIGNGTRTALVETLNRP</sequence>
<evidence type="ECO:0000313" key="3">
    <source>
        <dbReference type="EMBL" id="THG96417.1"/>
    </source>
</evidence>
<dbReference type="PANTHER" id="PTHR38248:SF2">
    <property type="entry name" value="FUNK1 11"/>
    <property type="match status" value="1"/>
</dbReference>
<keyword evidence="4" id="KW-1185">Reference proteome</keyword>
<dbReference type="Proteomes" id="UP000309038">
    <property type="component" value="Unassembled WGS sequence"/>
</dbReference>
<evidence type="ECO:0000313" key="4">
    <source>
        <dbReference type="Proteomes" id="UP000309038"/>
    </source>
</evidence>
<evidence type="ECO:0000256" key="1">
    <source>
        <dbReference type="SAM" id="MobiDB-lite"/>
    </source>
</evidence>
<dbReference type="PANTHER" id="PTHR38248">
    <property type="entry name" value="FUNK1 6"/>
    <property type="match status" value="1"/>
</dbReference>
<dbReference type="InterPro" id="IPR011009">
    <property type="entry name" value="Kinase-like_dom_sf"/>
</dbReference>
<name>A0A4S4KFY0_9APHY</name>
<feature type="region of interest" description="Disordered" evidence="1">
    <location>
        <begin position="660"/>
        <end position="682"/>
    </location>
</feature>
<dbReference type="Pfam" id="PF17667">
    <property type="entry name" value="Pkinase_fungal"/>
    <property type="match status" value="2"/>
</dbReference>
<gene>
    <name evidence="3" type="ORF">EW026_g5418</name>
</gene>
<dbReference type="SUPFAM" id="SSF56112">
    <property type="entry name" value="Protein kinase-like (PK-like)"/>
    <property type="match status" value="1"/>
</dbReference>
<feature type="domain" description="Fungal-type protein kinase" evidence="2">
    <location>
        <begin position="219"/>
        <end position="309"/>
    </location>
</feature>
<accession>A0A4S4KFY0</accession>
<dbReference type="InterPro" id="IPR040976">
    <property type="entry name" value="Pkinase_fungal"/>
</dbReference>
<feature type="region of interest" description="Disordered" evidence="1">
    <location>
        <begin position="548"/>
        <end position="572"/>
    </location>
</feature>
<feature type="domain" description="Fungal-type protein kinase" evidence="2">
    <location>
        <begin position="674"/>
        <end position="767"/>
    </location>
</feature>
<proteinExistence type="predicted"/>
<organism evidence="3 4">
    <name type="scientific">Hermanssonia centrifuga</name>
    <dbReference type="NCBI Taxonomy" id="98765"/>
    <lineage>
        <taxon>Eukaryota</taxon>
        <taxon>Fungi</taxon>
        <taxon>Dikarya</taxon>
        <taxon>Basidiomycota</taxon>
        <taxon>Agaricomycotina</taxon>
        <taxon>Agaricomycetes</taxon>
        <taxon>Polyporales</taxon>
        <taxon>Meruliaceae</taxon>
        <taxon>Hermanssonia</taxon>
    </lineage>
</organism>
<comment type="caution">
    <text evidence="3">The sequence shown here is derived from an EMBL/GenBank/DDBJ whole genome shotgun (WGS) entry which is preliminary data.</text>
</comment>
<reference evidence="3 4" key="1">
    <citation type="submission" date="2019-02" db="EMBL/GenBank/DDBJ databases">
        <title>Genome sequencing of the rare red list fungi Phlebia centrifuga.</title>
        <authorList>
            <person name="Buettner E."/>
            <person name="Kellner H."/>
        </authorList>
    </citation>
    <scope>NUCLEOTIDE SEQUENCE [LARGE SCALE GENOMIC DNA]</scope>
    <source>
        <strain evidence="3 4">DSM 108282</strain>
    </source>
</reference>
<dbReference type="EMBL" id="SGPJ01000237">
    <property type="protein sequence ID" value="THG96417.1"/>
    <property type="molecule type" value="Genomic_DNA"/>
</dbReference>
<dbReference type="Gene3D" id="1.10.510.10">
    <property type="entry name" value="Transferase(Phosphotransferase) domain 1"/>
    <property type="match status" value="1"/>
</dbReference>
<feature type="compositionally biased region" description="Basic and acidic residues" evidence="1">
    <location>
        <begin position="660"/>
        <end position="681"/>
    </location>
</feature>
<feature type="region of interest" description="Disordered" evidence="1">
    <location>
        <begin position="499"/>
        <end position="531"/>
    </location>
</feature>
<evidence type="ECO:0000259" key="2">
    <source>
        <dbReference type="Pfam" id="PF17667"/>
    </source>
</evidence>
<dbReference type="AlphaFoldDB" id="A0A4S4KFY0"/>
<protein>
    <recommendedName>
        <fullName evidence="2">Fungal-type protein kinase domain-containing protein</fullName>
    </recommendedName>
</protein>